<dbReference type="Gene3D" id="3.10.170.10">
    <property type="match status" value="1"/>
</dbReference>
<dbReference type="CDD" id="cd00146">
    <property type="entry name" value="PKD"/>
    <property type="match status" value="2"/>
</dbReference>
<keyword evidence="6" id="KW-0479">Metal-binding</keyword>
<dbReference type="InterPro" id="IPR022409">
    <property type="entry name" value="PKD/Chitinase_dom"/>
</dbReference>
<dbReference type="GO" id="GO:0004222">
    <property type="term" value="F:metalloendopeptidase activity"/>
    <property type="evidence" value="ECO:0007669"/>
    <property type="project" value="InterPro"/>
</dbReference>
<dbReference type="Proteomes" id="UP000486602">
    <property type="component" value="Unassembled WGS sequence"/>
</dbReference>
<accession>A0A7K3WNP8</accession>
<gene>
    <name evidence="14" type="ORF">G3O08_03815</name>
</gene>
<dbReference type="SUPFAM" id="SSF52025">
    <property type="entry name" value="PA domain"/>
    <property type="match status" value="1"/>
</dbReference>
<evidence type="ECO:0000256" key="10">
    <source>
        <dbReference type="ARBA" id="ARBA00023049"/>
    </source>
</evidence>
<keyword evidence="10" id="KW-0482">Metalloprotease</keyword>
<dbReference type="FunFam" id="2.60.40.10:FF:000270">
    <property type="entry name" value="Cell surface protein"/>
    <property type="match status" value="1"/>
</dbReference>
<comment type="subcellular location">
    <subcellularLocation>
        <location evidence="2">Secreted</location>
    </subcellularLocation>
</comment>
<dbReference type="InterPro" id="IPR000601">
    <property type="entry name" value="PKD_dom"/>
</dbReference>
<feature type="domain" description="PKD" evidence="13">
    <location>
        <begin position="774"/>
        <end position="849"/>
    </location>
</feature>
<dbReference type="Pfam" id="PF02128">
    <property type="entry name" value="Peptidase_M36"/>
    <property type="match status" value="1"/>
</dbReference>
<dbReference type="NCBIfam" id="NF038113">
    <property type="entry name" value="T9SSA_dep_M36"/>
    <property type="match status" value="1"/>
</dbReference>
<keyword evidence="15" id="KW-1185">Reference proteome</keyword>
<comment type="caution">
    <text evidence="14">The sequence shown here is derived from an EMBL/GenBank/DDBJ whole genome shotgun (WGS) entry which is preliminary data.</text>
</comment>
<sequence>MKKLLPALGVALICALSFTANAQNNKISAIQKYLIEENPDLKQADIQNLEITNQFESGKNKLSHVYASQAINGIRISNSSLSATFDSDGKLRYVASRLFQDLSPVASSPSISLQQAITSQLENEIPGVSVSISPKGTHKADLLIEGTSFEHNGKSELVYFMTPEKELKLAWSFDCELPNRKHWYHYFVDAIDGKLLQKIDWQTSCKIEHMAGSSTAAHNHSSHVEAALPFSPLDGSGYRVFELPIESPNHGERTLAFQPADILASPFGWHDINGVDGAEYTITRGNNVYAYEDQNDANSPGASPDGGADLLFDYTYDDGQLPENYVNAATTNLFYLNNRIHDVLFNYGFDEAAGNFQASNYTNEGLGNDFVNAECQDGEDFNNANMATPPEGTNPRMQMYLWQSGQIQDLFMVNAPGDLAGDYTTSSFSSFGPQVPAGGITEDIALFLDADGTSTGCTPSVNGLELEGKIAILRRGGCNFADKVLEAQAAGAVACIIVNNAGGITNPGGFEPGVEIPSFMILQSAGEAIITALEDNIVVNATISGVEGDNFIDGSFDNGVVVHEYVHGLSIRLTGGSSTSNCLGNEEQMGEGWSDWYAIMLTMNLDADNPVYRPMGTFAADQAVDGNGIRPVPYDTSFAVNDYTYADLGNNEISVPHGVGFVWSTMLWDLSWAFMDEYGYDPDLVSGAGGNNIALQLITDGLKLQTCSPGFVDGRDAILMADELTNDGANKCLIWKAFAKRGLGFSAEQGSSESRTDGTAAFDLPPACFNITSAPTAAFSIANAATCNGIVQFTDESLDLPQAWAWDFGDGGTSSNQNPTHVYDNEGVYSVSLTVTNTLGEDVLLQSDIVNFSTPQAPTATGASGCAGQVVSLSANGEDGTILWTDADGNEAGQGESIEVTLGNQSQTYFAQVELDPQEPSFAGPVNENFGSGGNHATTFVGTVQFTTLQPLTINTVYVNSGGTGTRVISVWEGTADTGELIDQILVDVDFTGPGTIALDLELEIPGSYSIGLNQANLYRNDSGVNYPYTTPGLISITGSSAGPDFYYYFYHFEVEPLQCLSEATDVLAEVTGGALIETEAIELTVSFTANGSATSWAWDFGDGNTSDEQNPVHIYNEPGVYTVTLITNGGCESVETIELIISGVEDYNSGSISIHPNPASDLVNIKNDGAENPARATIRDIQGRVILEKDLESGFEWQFNTAQLPTGMYALWISDAAGVPLHRQKLMIVH</sequence>
<dbReference type="InterPro" id="IPR050371">
    <property type="entry name" value="Fungal_virulence_M36"/>
</dbReference>
<evidence type="ECO:0000256" key="12">
    <source>
        <dbReference type="SAM" id="SignalP"/>
    </source>
</evidence>
<dbReference type="CDD" id="cd09596">
    <property type="entry name" value="M36"/>
    <property type="match status" value="1"/>
</dbReference>
<evidence type="ECO:0000256" key="3">
    <source>
        <dbReference type="ARBA" id="ARBA00006006"/>
    </source>
</evidence>
<dbReference type="InterPro" id="IPR027268">
    <property type="entry name" value="Peptidase_M4/M1_CTD_sf"/>
</dbReference>
<evidence type="ECO:0000256" key="4">
    <source>
        <dbReference type="ARBA" id="ARBA00022525"/>
    </source>
</evidence>
<reference evidence="14 15" key="1">
    <citation type="submission" date="2020-02" db="EMBL/GenBank/DDBJ databases">
        <title>Out from the shadows clarifying the taxonomy of the family Cryomorphaceae and related taxa by utilizing the GTDB taxonomic framework.</title>
        <authorList>
            <person name="Bowman J.P."/>
        </authorList>
    </citation>
    <scope>NUCLEOTIDE SEQUENCE [LARGE SCALE GENOMIC DNA]</scope>
    <source>
        <strain evidence="14 15">QSSC 1-22</strain>
    </source>
</reference>
<evidence type="ECO:0000256" key="7">
    <source>
        <dbReference type="ARBA" id="ARBA00022729"/>
    </source>
</evidence>
<evidence type="ECO:0000259" key="13">
    <source>
        <dbReference type="PROSITE" id="PS50093"/>
    </source>
</evidence>
<dbReference type="Pfam" id="PF02225">
    <property type="entry name" value="PA"/>
    <property type="match status" value="1"/>
</dbReference>
<dbReference type="PANTHER" id="PTHR33478">
    <property type="entry name" value="EXTRACELLULAR METALLOPROTEINASE MEP"/>
    <property type="match status" value="1"/>
</dbReference>
<keyword evidence="4" id="KW-0964">Secreted</keyword>
<dbReference type="PROSITE" id="PS50093">
    <property type="entry name" value="PKD"/>
    <property type="match status" value="2"/>
</dbReference>
<dbReference type="InterPro" id="IPR001842">
    <property type="entry name" value="Peptidase_M36"/>
</dbReference>
<dbReference type="AlphaFoldDB" id="A0A7K3WNP8"/>
<dbReference type="Gene3D" id="2.60.40.10">
    <property type="entry name" value="Immunoglobulins"/>
    <property type="match status" value="2"/>
</dbReference>
<dbReference type="InterPro" id="IPR035986">
    <property type="entry name" value="PKD_dom_sf"/>
</dbReference>
<evidence type="ECO:0000313" key="14">
    <source>
        <dbReference type="EMBL" id="NEN22631.1"/>
    </source>
</evidence>
<evidence type="ECO:0000256" key="1">
    <source>
        <dbReference type="ARBA" id="ARBA00001947"/>
    </source>
</evidence>
<keyword evidence="9" id="KW-0862">Zinc</keyword>
<keyword evidence="5" id="KW-0645">Protease</keyword>
<dbReference type="SUPFAM" id="SSF55486">
    <property type="entry name" value="Metalloproteases ('zincins'), catalytic domain"/>
    <property type="match status" value="1"/>
</dbReference>
<comment type="cofactor">
    <cofactor evidence="1">
        <name>Zn(2+)</name>
        <dbReference type="ChEBI" id="CHEBI:29105"/>
    </cofactor>
</comment>
<proteinExistence type="inferred from homology"/>
<evidence type="ECO:0000256" key="6">
    <source>
        <dbReference type="ARBA" id="ARBA00022723"/>
    </source>
</evidence>
<comment type="similarity">
    <text evidence="3">Belongs to the peptidase M36 family.</text>
</comment>
<dbReference type="SUPFAM" id="SSF49299">
    <property type="entry name" value="PKD domain"/>
    <property type="match status" value="2"/>
</dbReference>
<dbReference type="GO" id="GO:0006508">
    <property type="term" value="P:proteolysis"/>
    <property type="evidence" value="ECO:0007669"/>
    <property type="project" value="UniProtKB-KW"/>
</dbReference>
<evidence type="ECO:0000256" key="8">
    <source>
        <dbReference type="ARBA" id="ARBA00022801"/>
    </source>
</evidence>
<protein>
    <submittedName>
        <fullName evidence="14">PKD domain-containing protein</fullName>
    </submittedName>
</protein>
<feature type="domain" description="PKD" evidence="13">
    <location>
        <begin position="1083"/>
        <end position="1126"/>
    </location>
</feature>
<dbReference type="InterPro" id="IPR003137">
    <property type="entry name" value="PA_domain"/>
</dbReference>
<evidence type="ECO:0000256" key="2">
    <source>
        <dbReference type="ARBA" id="ARBA00004613"/>
    </source>
</evidence>
<organism evidence="14 15">
    <name type="scientific">Cryomorpha ignava</name>
    <dbReference type="NCBI Taxonomy" id="101383"/>
    <lineage>
        <taxon>Bacteria</taxon>
        <taxon>Pseudomonadati</taxon>
        <taxon>Bacteroidota</taxon>
        <taxon>Flavobacteriia</taxon>
        <taxon>Flavobacteriales</taxon>
        <taxon>Cryomorphaceae</taxon>
        <taxon>Cryomorpha</taxon>
    </lineage>
</organism>
<keyword evidence="7 12" id="KW-0732">Signal</keyword>
<dbReference type="EMBL" id="JAAGVY010000004">
    <property type="protein sequence ID" value="NEN22631.1"/>
    <property type="molecule type" value="Genomic_DNA"/>
</dbReference>
<dbReference type="CDD" id="cd04818">
    <property type="entry name" value="PA_subtilisin_1"/>
    <property type="match status" value="1"/>
</dbReference>
<keyword evidence="11" id="KW-0865">Zymogen</keyword>
<dbReference type="Pfam" id="PF18911">
    <property type="entry name" value="PKD_4"/>
    <property type="match status" value="2"/>
</dbReference>
<evidence type="ECO:0000256" key="11">
    <source>
        <dbReference type="ARBA" id="ARBA00023145"/>
    </source>
</evidence>
<dbReference type="RefSeq" id="WP_163283355.1">
    <property type="nucleotide sequence ID" value="NZ_JAAGVY010000004.1"/>
</dbReference>
<dbReference type="GO" id="GO:0005615">
    <property type="term" value="C:extracellular space"/>
    <property type="evidence" value="ECO:0007669"/>
    <property type="project" value="InterPro"/>
</dbReference>
<dbReference type="InterPro" id="IPR026444">
    <property type="entry name" value="Secre_tail"/>
</dbReference>
<dbReference type="GO" id="GO:0008270">
    <property type="term" value="F:zinc ion binding"/>
    <property type="evidence" value="ECO:0007669"/>
    <property type="project" value="InterPro"/>
</dbReference>
<feature type="signal peptide" evidence="12">
    <location>
        <begin position="1"/>
        <end position="22"/>
    </location>
</feature>
<dbReference type="Gene3D" id="3.50.30.30">
    <property type="match status" value="1"/>
</dbReference>
<evidence type="ECO:0000313" key="15">
    <source>
        <dbReference type="Proteomes" id="UP000486602"/>
    </source>
</evidence>
<feature type="chain" id="PRO_5029906394" evidence="12">
    <location>
        <begin position="23"/>
        <end position="1231"/>
    </location>
</feature>
<dbReference type="SMART" id="SM00089">
    <property type="entry name" value="PKD"/>
    <property type="match status" value="2"/>
</dbReference>
<dbReference type="InterPro" id="IPR013783">
    <property type="entry name" value="Ig-like_fold"/>
</dbReference>
<dbReference type="Pfam" id="PF18962">
    <property type="entry name" value="Por_Secre_tail"/>
    <property type="match status" value="1"/>
</dbReference>
<dbReference type="InterPro" id="IPR046450">
    <property type="entry name" value="PA_dom_sf"/>
</dbReference>
<evidence type="ECO:0000256" key="5">
    <source>
        <dbReference type="ARBA" id="ARBA00022670"/>
    </source>
</evidence>
<dbReference type="Gene3D" id="1.10.390.10">
    <property type="entry name" value="Neutral Protease Domain 2"/>
    <property type="match status" value="1"/>
</dbReference>
<name>A0A7K3WNP8_9FLAO</name>
<dbReference type="PANTHER" id="PTHR33478:SF1">
    <property type="entry name" value="EXTRACELLULAR METALLOPROTEINASE MEP"/>
    <property type="match status" value="1"/>
</dbReference>
<keyword evidence="8" id="KW-0378">Hydrolase</keyword>
<evidence type="ECO:0000256" key="9">
    <source>
        <dbReference type="ARBA" id="ARBA00022833"/>
    </source>
</evidence>